<feature type="compositionally biased region" description="Polar residues" evidence="10">
    <location>
        <begin position="362"/>
        <end position="378"/>
    </location>
</feature>
<dbReference type="InterPro" id="IPR004965">
    <property type="entry name" value="Paralemmin"/>
</dbReference>
<gene>
    <name evidence="13" type="primary">LOC103374618</name>
</gene>
<dbReference type="GO" id="GO:0016020">
    <property type="term" value="C:membrane"/>
    <property type="evidence" value="ECO:0007669"/>
    <property type="project" value="InterPro"/>
</dbReference>
<keyword evidence="6" id="KW-0770">Synapse</keyword>
<evidence type="ECO:0000313" key="13">
    <source>
        <dbReference type="RefSeq" id="XP_008302955.1"/>
    </source>
</evidence>
<feature type="region of interest" description="Disordered" evidence="10">
    <location>
        <begin position="56"/>
        <end position="76"/>
    </location>
</feature>
<evidence type="ECO:0000256" key="10">
    <source>
        <dbReference type="SAM" id="MobiDB-lite"/>
    </source>
</evidence>
<evidence type="ECO:0000256" key="1">
    <source>
        <dbReference type="ARBA" id="ARBA00004279"/>
    </source>
</evidence>
<evidence type="ECO:0000256" key="9">
    <source>
        <dbReference type="ARBA" id="ARBA00040857"/>
    </source>
</evidence>
<dbReference type="PANTHER" id="PTHR46881">
    <property type="entry name" value="PALMDELPHIN"/>
    <property type="match status" value="1"/>
</dbReference>
<dbReference type="OrthoDB" id="9937247at2759"/>
<dbReference type="RefSeq" id="XP_008302955.1">
    <property type="nucleotide sequence ID" value="XM_008304733.1"/>
</dbReference>
<dbReference type="STRING" id="144197.ENSSPAP00000007021"/>
<dbReference type="AlphaFoldDB" id="A0A3B4ZHE8"/>
<sequence>MEEADLLKERLQAITDKRRIQEDIAKKRRQIEEEKLKLQYIKKKALREQWLMDGLSQQSEEEQEAMRLQAQDEQQQSDQLQSNILRIEKEIEALETQELNISANEEVVLKRLKEVERTPEDIIKELNAEFQPDVTHHVPSLLPDLPSLIPLAPAKPFPVHEPVRDEPKKATFAMEISVEHDKRTGKCQVVSTAAITPDTIQERGLKVYDDGRKSVYALHPDGAKIHNGAVGEMTVTEVDELLRQATDEKVPTEVQYHQPVYSLPYTGASRPSTPQVPTKVQTPSPRPPQSTTSCRNGAQTLKEDKQCSQDQAKQKYPNKTPSPSLVSHNSTSRAQRSGEEAKLPCVHLPGQSTGDKHPALQKTPQGLTNRNKNISSPNPAAPVSIKVRSEETPAPIQPVYRAVDSHSPLLTSHKSDVDLIESSHDVSRHSPFCAESVSSLNVMNTLPEEIESQPITMIFMGYENALDEEEDDIQAELVIIGNNDDDDDEDEDDNDREEYLSYHPEGYKSKVFQPKVGIAKVVGCRDITEDTHWDDLGLHKPTFIHKPGKHNLYMQGQGADEAANTGSINMEKMKLCSTGR</sequence>
<feature type="region of interest" description="Disordered" evidence="10">
    <location>
        <begin position="263"/>
        <end position="379"/>
    </location>
</feature>
<dbReference type="GO" id="GO:0043197">
    <property type="term" value="C:dendritic spine"/>
    <property type="evidence" value="ECO:0007669"/>
    <property type="project" value="UniProtKB-SubCell"/>
</dbReference>
<evidence type="ECO:0000313" key="11">
    <source>
        <dbReference type="Ensembl" id="ENSSPAP00000007021.1"/>
    </source>
</evidence>
<dbReference type="GO" id="GO:0008360">
    <property type="term" value="P:regulation of cell shape"/>
    <property type="evidence" value="ECO:0007669"/>
    <property type="project" value="InterPro"/>
</dbReference>
<dbReference type="GeneID" id="103374618"/>
<evidence type="ECO:0000256" key="8">
    <source>
        <dbReference type="ARBA" id="ARBA00023273"/>
    </source>
</evidence>
<comment type="subcellular location">
    <subcellularLocation>
        <location evidence="1">Cell projection</location>
        <location evidence="1">Dendrite</location>
    </subcellularLocation>
    <subcellularLocation>
        <location evidence="3">Cell projection</location>
        <location evidence="3">Dendritic spine</location>
    </subcellularLocation>
    <subcellularLocation>
        <location evidence="2">Cytoplasm</location>
    </subcellularLocation>
</comment>
<evidence type="ECO:0000256" key="3">
    <source>
        <dbReference type="ARBA" id="ARBA00004552"/>
    </source>
</evidence>
<dbReference type="GO" id="GO:0005737">
    <property type="term" value="C:cytoplasm"/>
    <property type="evidence" value="ECO:0007669"/>
    <property type="project" value="UniProtKB-SubCell"/>
</dbReference>
<accession>A0A3B4ZHE8</accession>
<keyword evidence="12" id="KW-1185">Reference proteome</keyword>
<feature type="compositionally biased region" description="Polar residues" evidence="10">
    <location>
        <begin position="269"/>
        <end position="280"/>
    </location>
</feature>
<dbReference type="Ensembl" id="ENSSPAT00000007161.1">
    <property type="protein sequence ID" value="ENSSPAP00000007021.1"/>
    <property type="gene ID" value="ENSSPAG00000005392.1"/>
</dbReference>
<name>A0A3B4ZHE8_9TELE</name>
<keyword evidence="8" id="KW-0966">Cell projection</keyword>
<comment type="similarity">
    <text evidence="4">Belongs to the paralemmin family.</text>
</comment>
<keyword evidence="5" id="KW-0963">Cytoplasm</keyword>
<dbReference type="Pfam" id="PF03285">
    <property type="entry name" value="Paralemmin"/>
    <property type="match status" value="2"/>
</dbReference>
<dbReference type="Proteomes" id="UP000694891">
    <property type="component" value="Unplaced"/>
</dbReference>
<keyword evidence="7" id="KW-0175">Coiled coil</keyword>
<evidence type="ECO:0000256" key="5">
    <source>
        <dbReference type="ARBA" id="ARBA00022490"/>
    </source>
</evidence>
<evidence type="ECO:0000256" key="7">
    <source>
        <dbReference type="ARBA" id="ARBA00023054"/>
    </source>
</evidence>
<evidence type="ECO:0000313" key="12">
    <source>
        <dbReference type="Proteomes" id="UP000694891"/>
    </source>
</evidence>
<feature type="compositionally biased region" description="Polar residues" evidence="10">
    <location>
        <begin position="317"/>
        <end position="335"/>
    </location>
</feature>
<reference evidence="13" key="2">
    <citation type="submission" date="2025-04" db="UniProtKB">
        <authorList>
            <consortium name="RefSeq"/>
        </authorList>
    </citation>
    <scope>IDENTIFICATION</scope>
</reference>
<proteinExistence type="inferred from homology"/>
<organism evidence="11">
    <name type="scientific">Stegastes partitus</name>
    <name type="common">bicolor damselfish</name>
    <dbReference type="NCBI Taxonomy" id="144197"/>
    <lineage>
        <taxon>Eukaryota</taxon>
        <taxon>Metazoa</taxon>
        <taxon>Chordata</taxon>
        <taxon>Craniata</taxon>
        <taxon>Vertebrata</taxon>
        <taxon>Euteleostomi</taxon>
        <taxon>Actinopterygii</taxon>
        <taxon>Neopterygii</taxon>
        <taxon>Teleostei</taxon>
        <taxon>Neoteleostei</taxon>
        <taxon>Acanthomorphata</taxon>
        <taxon>Ovalentaria</taxon>
        <taxon>Pomacentridae</taxon>
        <taxon>Stegastes</taxon>
    </lineage>
</organism>
<reference evidence="11" key="1">
    <citation type="submission" date="2023-09" db="UniProtKB">
        <authorList>
            <consortium name="Ensembl"/>
        </authorList>
    </citation>
    <scope>IDENTIFICATION</scope>
</reference>
<evidence type="ECO:0000256" key="2">
    <source>
        <dbReference type="ARBA" id="ARBA00004496"/>
    </source>
</evidence>
<dbReference type="PANTHER" id="PTHR46881:SF1">
    <property type="entry name" value="PALMDELPHIN"/>
    <property type="match status" value="1"/>
</dbReference>
<dbReference type="GeneTree" id="ENSGT00940000157718"/>
<protein>
    <recommendedName>
        <fullName evidence="9">Palmdelphin</fullName>
    </recommendedName>
</protein>
<evidence type="ECO:0000256" key="4">
    <source>
        <dbReference type="ARBA" id="ARBA00005756"/>
    </source>
</evidence>
<evidence type="ECO:0000256" key="6">
    <source>
        <dbReference type="ARBA" id="ARBA00023018"/>
    </source>
</evidence>